<dbReference type="FunFam" id="3.40.5.50:FF:000001">
    <property type="entry name" value="DNA replication complex GINS protein PSF2"/>
    <property type="match status" value="1"/>
</dbReference>
<dbReference type="InterPro" id="IPR007257">
    <property type="entry name" value="GINS_Psf2"/>
</dbReference>
<gene>
    <name evidence="12" type="primary">PSF2</name>
    <name evidence="12" type="ORF">OHK93_007992</name>
</gene>
<dbReference type="EMBL" id="JAPUFD010000008">
    <property type="protein sequence ID" value="MDI1488716.1"/>
    <property type="molecule type" value="Genomic_DNA"/>
</dbReference>
<dbReference type="GO" id="GO:0000727">
    <property type="term" value="P:double-strand break repair via break-induced replication"/>
    <property type="evidence" value="ECO:0007669"/>
    <property type="project" value="TreeGrafter"/>
</dbReference>
<dbReference type="GO" id="GO:0007059">
    <property type="term" value="P:chromosome segregation"/>
    <property type="evidence" value="ECO:0007669"/>
    <property type="project" value="UniProtKB-KW"/>
</dbReference>
<comment type="caution">
    <text evidence="12">The sequence shown here is derived from an EMBL/GenBank/DDBJ whole genome shotgun (WGS) entry which is preliminary data.</text>
</comment>
<evidence type="ECO:0000313" key="12">
    <source>
        <dbReference type="EMBL" id="MDI1488716.1"/>
    </source>
</evidence>
<dbReference type="SUPFAM" id="SSF160059">
    <property type="entry name" value="PriA/YqbF domain"/>
    <property type="match status" value="1"/>
</dbReference>
<organism evidence="12 13">
    <name type="scientific">Ramalina farinacea</name>
    <dbReference type="NCBI Taxonomy" id="258253"/>
    <lineage>
        <taxon>Eukaryota</taxon>
        <taxon>Fungi</taxon>
        <taxon>Dikarya</taxon>
        <taxon>Ascomycota</taxon>
        <taxon>Pezizomycotina</taxon>
        <taxon>Lecanoromycetes</taxon>
        <taxon>OSLEUM clade</taxon>
        <taxon>Lecanoromycetidae</taxon>
        <taxon>Lecanorales</taxon>
        <taxon>Lecanorineae</taxon>
        <taxon>Ramalinaceae</taxon>
        <taxon>Ramalina</taxon>
    </lineage>
</organism>
<keyword evidence="6 8" id="KW-0539">Nucleus</keyword>
<dbReference type="PANTHER" id="PTHR12772">
    <property type="entry name" value="DNA REPLICATION COMPLEX GINS PROTEIN PSF2"/>
    <property type="match status" value="1"/>
</dbReference>
<keyword evidence="4 8" id="KW-0235">DNA replication</keyword>
<dbReference type="Proteomes" id="UP001161017">
    <property type="component" value="Unassembled WGS sequence"/>
</dbReference>
<evidence type="ECO:0000256" key="8">
    <source>
        <dbReference type="PIRNR" id="PIRNR028998"/>
    </source>
</evidence>
<evidence type="ECO:0000256" key="3">
    <source>
        <dbReference type="ARBA" id="ARBA00015139"/>
    </source>
</evidence>
<dbReference type="PANTHER" id="PTHR12772:SF0">
    <property type="entry name" value="DNA REPLICATION COMPLEX GINS PROTEIN PSF2"/>
    <property type="match status" value="1"/>
</dbReference>
<dbReference type="InterPro" id="IPR021151">
    <property type="entry name" value="GINS_A"/>
</dbReference>
<keyword evidence="13" id="KW-1185">Reference proteome</keyword>
<evidence type="ECO:0000256" key="1">
    <source>
        <dbReference type="ARBA" id="ARBA00004123"/>
    </source>
</evidence>
<comment type="similarity">
    <text evidence="2 8">Belongs to the GINS2/PSF2 family.</text>
</comment>
<feature type="domain" description="GINS subunit" evidence="10">
    <location>
        <begin position="124"/>
        <end position="208"/>
    </location>
</feature>
<dbReference type="InterPro" id="IPR056784">
    <property type="entry name" value="PSF2_N"/>
</dbReference>
<evidence type="ECO:0000256" key="2">
    <source>
        <dbReference type="ARBA" id="ARBA00010565"/>
    </source>
</evidence>
<dbReference type="GO" id="GO:0000811">
    <property type="term" value="C:GINS complex"/>
    <property type="evidence" value="ECO:0007669"/>
    <property type="project" value="TreeGrafter"/>
</dbReference>
<dbReference type="InterPro" id="IPR036224">
    <property type="entry name" value="GINS_bundle-like_dom_sf"/>
</dbReference>
<dbReference type="GO" id="GO:0006260">
    <property type="term" value="P:DNA replication"/>
    <property type="evidence" value="ECO:0007669"/>
    <property type="project" value="UniProtKB-KW"/>
</dbReference>
<dbReference type="Pfam" id="PF05916">
    <property type="entry name" value="Sld5"/>
    <property type="match status" value="1"/>
</dbReference>
<comment type="function">
    <text evidence="7">The GINS complex plays an essential role in the initiation of DNA replication. Has a role in chromosome segregation.</text>
</comment>
<name>A0AA43TRH3_9LECA</name>
<feature type="region of interest" description="Disordered" evidence="9">
    <location>
        <begin position="211"/>
        <end position="240"/>
    </location>
</feature>
<comment type="subcellular location">
    <subcellularLocation>
        <location evidence="1 8">Nucleus</location>
    </subcellularLocation>
</comment>
<dbReference type="CDD" id="cd11712">
    <property type="entry name" value="GINS_A_psf2"/>
    <property type="match status" value="1"/>
</dbReference>
<protein>
    <recommendedName>
        <fullName evidence="3 8">DNA replication complex GINS protein PSF2</fullName>
    </recommendedName>
</protein>
<evidence type="ECO:0000259" key="11">
    <source>
        <dbReference type="Pfam" id="PF25005"/>
    </source>
</evidence>
<dbReference type="SUPFAM" id="SSF158573">
    <property type="entry name" value="GINS helical bundle-like"/>
    <property type="match status" value="1"/>
</dbReference>
<evidence type="ECO:0000256" key="5">
    <source>
        <dbReference type="ARBA" id="ARBA00022829"/>
    </source>
</evidence>
<feature type="compositionally biased region" description="Basic and acidic residues" evidence="9">
    <location>
        <begin position="215"/>
        <end position="224"/>
    </location>
</feature>
<evidence type="ECO:0000256" key="6">
    <source>
        <dbReference type="ARBA" id="ARBA00023242"/>
    </source>
</evidence>
<dbReference type="PIRSF" id="PIRSF028998">
    <property type="entry name" value="GINS_Psf2_subgr"/>
    <property type="match status" value="1"/>
</dbReference>
<keyword evidence="5" id="KW-0159">Chromosome partition</keyword>
<evidence type="ECO:0000256" key="9">
    <source>
        <dbReference type="SAM" id="MobiDB-lite"/>
    </source>
</evidence>
<dbReference type="Gene3D" id="3.40.5.50">
    <property type="match status" value="1"/>
</dbReference>
<comment type="subunit">
    <text evidence="8">Component of the GINS complex.</text>
</comment>
<feature type="domain" description="DNA replication complex GINS protein PSF2 N-terminal" evidence="11">
    <location>
        <begin position="10"/>
        <end position="69"/>
    </location>
</feature>
<evidence type="ECO:0000256" key="4">
    <source>
        <dbReference type="ARBA" id="ARBA00022705"/>
    </source>
</evidence>
<evidence type="ECO:0000313" key="13">
    <source>
        <dbReference type="Proteomes" id="UP001161017"/>
    </source>
</evidence>
<evidence type="ECO:0000256" key="7">
    <source>
        <dbReference type="ARBA" id="ARBA00025163"/>
    </source>
</evidence>
<dbReference type="Gene3D" id="1.20.58.1020">
    <property type="match status" value="1"/>
</dbReference>
<dbReference type="CDD" id="cd21694">
    <property type="entry name" value="GINS_B_Psf2"/>
    <property type="match status" value="1"/>
</dbReference>
<accession>A0AA43TRH3</accession>
<sequence>MALPLPSGLTPSEVAFLCEMELVTIIPRQRLEGLELLGGPTAPLIPPQRADLPLWFALVLKRQRRANILAPAWLTPLSLQTLLELEKRAEGFTPGPELPTSNETAKEGGTIALSPPFLPQSTAAGQADRLPYHWLELGSMLLREASEDVPNAEQLTRLLRDLREVRMAKLRAGISVLEGAREVGMDGVGGLEVAEGRAFVGGVVDGLRVVGASMETERREREEEGGQGYDDEDDDDGMDE</sequence>
<evidence type="ECO:0000259" key="10">
    <source>
        <dbReference type="Pfam" id="PF05916"/>
    </source>
</evidence>
<dbReference type="Pfam" id="PF25005">
    <property type="entry name" value="PSF2_N"/>
    <property type="match status" value="1"/>
</dbReference>
<feature type="compositionally biased region" description="Acidic residues" evidence="9">
    <location>
        <begin position="225"/>
        <end position="240"/>
    </location>
</feature>
<dbReference type="FunFam" id="1.20.58.1020:FF:000001">
    <property type="entry name" value="DNA replication complex GINS protein PSF2"/>
    <property type="match status" value="1"/>
</dbReference>
<proteinExistence type="inferred from homology"/>
<reference evidence="12" key="1">
    <citation type="journal article" date="2023" name="Genome Biol. Evol.">
        <title>First Whole Genome Sequence and Flow Cytometry Genome Size Data for the Lichen-Forming Fungus Ramalina farinacea (Ascomycota).</title>
        <authorList>
            <person name="Llewellyn T."/>
            <person name="Mian S."/>
            <person name="Hill R."/>
            <person name="Leitch I.J."/>
            <person name="Gaya E."/>
        </authorList>
    </citation>
    <scope>NUCLEOTIDE SEQUENCE</scope>
    <source>
        <strain evidence="12">LIQ254RAFAR</strain>
    </source>
</reference>
<dbReference type="AlphaFoldDB" id="A0AA43TRH3"/>